<feature type="domain" description="DNA primase/nucleoside triphosphatase C-terminal" evidence="1">
    <location>
        <begin position="40"/>
        <end position="93"/>
    </location>
</feature>
<dbReference type="EMBL" id="QLII01000001">
    <property type="protein sequence ID" value="RAI76831.1"/>
    <property type="molecule type" value="Genomic_DNA"/>
</dbReference>
<dbReference type="InterPro" id="IPR036390">
    <property type="entry name" value="WH_DNA-bd_sf"/>
</dbReference>
<dbReference type="Proteomes" id="UP000249016">
    <property type="component" value="Unassembled WGS sequence"/>
</dbReference>
<dbReference type="InterPro" id="IPR004968">
    <property type="entry name" value="DNA_primase/NTPase_C"/>
</dbReference>
<sequence>MGTIGVFNWILAGLQRLLAQGRFTDCEAVRAQLEAYKRQSDTVRLFLDEQGYQVSSDYTTPLKDLYRDYKAYCIEDGYRPVNNKNFQKRLNANGIMTERARFGFVAYVRKTDMAF</sequence>
<dbReference type="InterPro" id="IPR036388">
    <property type="entry name" value="WH-like_DNA-bd_sf"/>
</dbReference>
<gene>
    <name evidence="2" type="ORF">HMF3257_26465</name>
</gene>
<evidence type="ECO:0000313" key="3">
    <source>
        <dbReference type="Proteomes" id="UP000249016"/>
    </source>
</evidence>
<protein>
    <recommendedName>
        <fullName evidence="1">DNA primase/nucleoside triphosphatase C-terminal domain-containing protein</fullName>
    </recommendedName>
</protein>
<name>A0A327NN15_9BACT</name>
<dbReference type="Pfam" id="PF03288">
    <property type="entry name" value="Pox_D5"/>
    <property type="match status" value="1"/>
</dbReference>
<reference evidence="2 3" key="1">
    <citation type="submission" date="2018-06" db="EMBL/GenBank/DDBJ databases">
        <title>Spirosoma sp. HMF3257 Genome sequencing and assembly.</title>
        <authorList>
            <person name="Kang H."/>
            <person name="Cha I."/>
            <person name="Kim H."/>
            <person name="Kang J."/>
            <person name="Joh K."/>
        </authorList>
    </citation>
    <scope>NUCLEOTIDE SEQUENCE [LARGE SCALE GENOMIC DNA]</scope>
    <source>
        <strain evidence="2 3">HMF3257</strain>
    </source>
</reference>
<proteinExistence type="predicted"/>
<dbReference type="SUPFAM" id="SSF46785">
    <property type="entry name" value="Winged helix' DNA-binding domain"/>
    <property type="match status" value="1"/>
</dbReference>
<comment type="caution">
    <text evidence="2">The sequence shown here is derived from an EMBL/GenBank/DDBJ whole genome shotgun (WGS) entry which is preliminary data.</text>
</comment>
<dbReference type="AlphaFoldDB" id="A0A327NN15"/>
<evidence type="ECO:0000313" key="2">
    <source>
        <dbReference type="EMBL" id="RAI76831.1"/>
    </source>
</evidence>
<accession>A0A327NN15</accession>
<dbReference type="Gene3D" id="1.10.10.10">
    <property type="entry name" value="Winged helix-like DNA-binding domain superfamily/Winged helix DNA-binding domain"/>
    <property type="match status" value="1"/>
</dbReference>
<evidence type="ECO:0000259" key="1">
    <source>
        <dbReference type="Pfam" id="PF03288"/>
    </source>
</evidence>
<keyword evidence="3" id="KW-1185">Reference proteome</keyword>
<organism evidence="2 3">
    <name type="scientific">Spirosoma telluris</name>
    <dbReference type="NCBI Taxonomy" id="2183553"/>
    <lineage>
        <taxon>Bacteria</taxon>
        <taxon>Pseudomonadati</taxon>
        <taxon>Bacteroidota</taxon>
        <taxon>Cytophagia</taxon>
        <taxon>Cytophagales</taxon>
        <taxon>Cytophagaceae</taxon>
        <taxon>Spirosoma</taxon>
    </lineage>
</organism>